<protein>
    <submittedName>
        <fullName evidence="2">Uncharacterized protein</fullName>
    </submittedName>
</protein>
<keyword evidence="3" id="KW-1185">Reference proteome</keyword>
<evidence type="ECO:0000313" key="2">
    <source>
        <dbReference type="EMBL" id="MPC87025.1"/>
    </source>
</evidence>
<feature type="region of interest" description="Disordered" evidence="1">
    <location>
        <begin position="146"/>
        <end position="169"/>
    </location>
</feature>
<proteinExistence type="predicted"/>
<feature type="compositionally biased region" description="Pro residues" evidence="1">
    <location>
        <begin position="147"/>
        <end position="157"/>
    </location>
</feature>
<gene>
    <name evidence="2" type="ORF">E2C01_081874</name>
</gene>
<reference evidence="2 3" key="1">
    <citation type="submission" date="2019-05" db="EMBL/GenBank/DDBJ databases">
        <title>Another draft genome of Portunus trituberculatus and its Hox gene families provides insights of decapod evolution.</title>
        <authorList>
            <person name="Jeong J.-H."/>
            <person name="Song I."/>
            <person name="Kim S."/>
            <person name="Choi T."/>
            <person name="Kim D."/>
            <person name="Ryu S."/>
            <person name="Kim W."/>
        </authorList>
    </citation>
    <scope>NUCLEOTIDE SEQUENCE [LARGE SCALE GENOMIC DNA]</scope>
    <source>
        <tissue evidence="2">Muscle</tissue>
    </source>
</reference>
<evidence type="ECO:0000256" key="1">
    <source>
        <dbReference type="SAM" id="MobiDB-lite"/>
    </source>
</evidence>
<dbReference type="EMBL" id="VSRR010073309">
    <property type="protein sequence ID" value="MPC87025.1"/>
    <property type="molecule type" value="Genomic_DNA"/>
</dbReference>
<name>A0A5B7IX11_PORTR</name>
<dbReference type="Proteomes" id="UP000324222">
    <property type="component" value="Unassembled WGS sequence"/>
</dbReference>
<evidence type="ECO:0000313" key="3">
    <source>
        <dbReference type="Proteomes" id="UP000324222"/>
    </source>
</evidence>
<dbReference type="AlphaFoldDB" id="A0A5B7IX11"/>
<organism evidence="2 3">
    <name type="scientific">Portunus trituberculatus</name>
    <name type="common">Swimming crab</name>
    <name type="synonym">Neptunus trituberculatus</name>
    <dbReference type="NCBI Taxonomy" id="210409"/>
    <lineage>
        <taxon>Eukaryota</taxon>
        <taxon>Metazoa</taxon>
        <taxon>Ecdysozoa</taxon>
        <taxon>Arthropoda</taxon>
        <taxon>Crustacea</taxon>
        <taxon>Multicrustacea</taxon>
        <taxon>Malacostraca</taxon>
        <taxon>Eumalacostraca</taxon>
        <taxon>Eucarida</taxon>
        <taxon>Decapoda</taxon>
        <taxon>Pleocyemata</taxon>
        <taxon>Brachyura</taxon>
        <taxon>Eubrachyura</taxon>
        <taxon>Portunoidea</taxon>
        <taxon>Portunidae</taxon>
        <taxon>Portuninae</taxon>
        <taxon>Portunus</taxon>
    </lineage>
</organism>
<sequence>MSPDKLPLLSLALPLCPWDFLLQGRGKLRGILRVRRTVSVRKCLATFRAHPNVFRGHCTRRQRHLRRRAHELYSRVVHTPTLSLPCRAVRVSRAPVTTVEPPLAWPYCERAQDVQTKFSKTAAVRHLDLRAKDSRNTSLSMFVLLPDEPPPCRPAPPAANTAIPDSRQS</sequence>
<accession>A0A5B7IX11</accession>
<comment type="caution">
    <text evidence="2">The sequence shown here is derived from an EMBL/GenBank/DDBJ whole genome shotgun (WGS) entry which is preliminary data.</text>
</comment>